<evidence type="ECO:0000313" key="2">
    <source>
        <dbReference type="EMBL" id="KAK3396998.1"/>
    </source>
</evidence>
<evidence type="ECO:0000313" key="3">
    <source>
        <dbReference type="Proteomes" id="UP001281003"/>
    </source>
</evidence>
<feature type="compositionally biased region" description="Basic and acidic residues" evidence="1">
    <location>
        <begin position="1078"/>
        <end position="1102"/>
    </location>
</feature>
<comment type="caution">
    <text evidence="2">The sequence shown here is derived from an EMBL/GenBank/DDBJ whole genome shotgun (WGS) entry which is preliminary data.</text>
</comment>
<reference evidence="2" key="2">
    <citation type="submission" date="2023-07" db="EMBL/GenBank/DDBJ databases">
        <authorList>
            <consortium name="Lawrence Berkeley National Laboratory"/>
            <person name="Haridas S."/>
            <person name="Hensen N."/>
            <person name="Bonometti L."/>
            <person name="Westerberg I."/>
            <person name="Brannstrom I.O."/>
            <person name="Guillou S."/>
            <person name="Cros-Aarteil S."/>
            <person name="Calhoun S."/>
            <person name="Kuo A."/>
            <person name="Mondo S."/>
            <person name="Pangilinan J."/>
            <person name="Riley R."/>
            <person name="LaButti K."/>
            <person name="Andreopoulos B."/>
            <person name="Lipzen A."/>
            <person name="Chen C."/>
            <person name="Yanf M."/>
            <person name="Daum C."/>
            <person name="Ng V."/>
            <person name="Clum A."/>
            <person name="Steindorff A."/>
            <person name="Ohm R."/>
            <person name="Martin F."/>
            <person name="Silar P."/>
            <person name="Natvig D."/>
            <person name="Lalanne C."/>
            <person name="Gautier V."/>
            <person name="Ament-velasquez S.L."/>
            <person name="Kruys A."/>
            <person name="Hutchinson M.I."/>
            <person name="Powell A.J."/>
            <person name="Barry K."/>
            <person name="Miller A.N."/>
            <person name="Grigoriev I.V."/>
            <person name="Debuchy R."/>
            <person name="Gladieux P."/>
            <person name="Thoren M.H."/>
            <person name="Johannesson H."/>
        </authorList>
    </citation>
    <scope>NUCLEOTIDE SEQUENCE</scope>
    <source>
        <strain evidence="2">FGSC 1904</strain>
    </source>
</reference>
<feature type="compositionally biased region" description="Low complexity" evidence="1">
    <location>
        <begin position="1035"/>
        <end position="1076"/>
    </location>
</feature>
<feature type="compositionally biased region" description="Polar residues" evidence="1">
    <location>
        <begin position="997"/>
        <end position="1010"/>
    </location>
</feature>
<protein>
    <submittedName>
        <fullName evidence="2">Uncharacterized protein</fullName>
    </submittedName>
</protein>
<feature type="compositionally biased region" description="Polar residues" evidence="1">
    <location>
        <begin position="1347"/>
        <end position="1385"/>
    </location>
</feature>
<feature type="compositionally biased region" description="Basic residues" evidence="1">
    <location>
        <begin position="1264"/>
        <end position="1278"/>
    </location>
</feature>
<dbReference type="Proteomes" id="UP001281003">
    <property type="component" value="Unassembled WGS sequence"/>
</dbReference>
<accession>A0AAE0UAI1</accession>
<feature type="region of interest" description="Disordered" evidence="1">
    <location>
        <begin position="1030"/>
        <end position="1128"/>
    </location>
</feature>
<feature type="region of interest" description="Disordered" evidence="1">
    <location>
        <begin position="171"/>
        <end position="197"/>
    </location>
</feature>
<feature type="region of interest" description="Disordered" evidence="1">
    <location>
        <begin position="963"/>
        <end position="1010"/>
    </location>
</feature>
<keyword evidence="3" id="KW-1185">Reference proteome</keyword>
<feature type="region of interest" description="Disordered" evidence="1">
    <location>
        <begin position="1307"/>
        <end position="1406"/>
    </location>
</feature>
<proteinExistence type="predicted"/>
<feature type="region of interest" description="Disordered" evidence="1">
    <location>
        <begin position="833"/>
        <end position="867"/>
    </location>
</feature>
<reference evidence="2" key="1">
    <citation type="journal article" date="2023" name="Mol. Phylogenet. Evol.">
        <title>Genome-scale phylogeny and comparative genomics of the fungal order Sordariales.</title>
        <authorList>
            <person name="Hensen N."/>
            <person name="Bonometti L."/>
            <person name="Westerberg I."/>
            <person name="Brannstrom I.O."/>
            <person name="Guillou S."/>
            <person name="Cros-Aarteil S."/>
            <person name="Calhoun S."/>
            <person name="Haridas S."/>
            <person name="Kuo A."/>
            <person name="Mondo S."/>
            <person name="Pangilinan J."/>
            <person name="Riley R."/>
            <person name="LaButti K."/>
            <person name="Andreopoulos B."/>
            <person name="Lipzen A."/>
            <person name="Chen C."/>
            <person name="Yan M."/>
            <person name="Daum C."/>
            <person name="Ng V."/>
            <person name="Clum A."/>
            <person name="Steindorff A."/>
            <person name="Ohm R.A."/>
            <person name="Martin F."/>
            <person name="Silar P."/>
            <person name="Natvig D.O."/>
            <person name="Lalanne C."/>
            <person name="Gautier V."/>
            <person name="Ament-Velasquez S.L."/>
            <person name="Kruys A."/>
            <person name="Hutchinson M.I."/>
            <person name="Powell A.J."/>
            <person name="Barry K."/>
            <person name="Miller A.N."/>
            <person name="Grigoriev I.V."/>
            <person name="Debuchy R."/>
            <person name="Gladieux P."/>
            <person name="Hiltunen Thoren M."/>
            <person name="Johannesson H."/>
        </authorList>
    </citation>
    <scope>NUCLEOTIDE SEQUENCE</scope>
    <source>
        <strain evidence="2">FGSC 1904</strain>
    </source>
</reference>
<feature type="compositionally biased region" description="Acidic residues" evidence="1">
    <location>
        <begin position="1110"/>
        <end position="1128"/>
    </location>
</feature>
<sequence>MASHNPPAAPSQPKERHRGSVIALEGPEEIVATQLHLLPPSSQIMVLPKIQHYISTSTTSHEQRRLRHRSDPRHIISTIHHAAKRRHSVAMEFLQHSTAERKRAVFLEGGTCGAKLMCLDAIGKAYTAGNLEKAAAIFDRLMSQGLKGLEDDGFDVDSIIDPKTSDTWYGNPDVGKGVWANTGTKPSQREDDDEMEDPITRAMRAADALDRETEDLQPPNHDVDLSVPLDFGLIRPRARSLSMSAVENRVGAADGVIRERDDDLDMPSSAARTSSANAFQLLPSPLLIPSNPVTTTITTSFLAISPPSKNTQGQLRKARSYEPPHNLREEARFNLRVDDFDNTQMASTMASKLSATTQHWDAREFTDGAEIGVATTLLGSGTGTEDKDREWDGTASISNYSAATPTTHDATHVGTHATAAAAAVAAVSPKPPRFHVPLRNLFEKKPRTFEGLDADEGSRAVGTEQSRTPSDETKPHSPSEPLLPFNEHYVIHFSNGSKPDEQFTFVASRYKDCLDANPRPSSDLPEIDATTVISQAQELKDMATASEHNMYPASEYDPYRYEEQPEQQSTTPGYVFPASFPITPQAPRFQDISTHNKTAVWVQNTLRSVLDTHSPVEEIDYLSSTSDSPDSQLRSLWEPLMCAEMDDQKDDERKIDLILAIGAEGGVKKDFKQGIMAKIEQLGFPSNGEGMSRSGRLGLRYLIGNAMQTFTSQPLTQQSKENPFSNPTLLASLIIPHIDTYLRGNDNVRLLLIEYPVEHLSTMLAMQKLMGSQIMKVVGISKEADTTMFSMADYRLSAVAVEAEVTECIGTIRDTLASISDFYKPQPAVEEQKEIPAKTLSSKSSNLTSSSIPPLLPPQQSPRRQASPVVMPTFTAIATATPPPPLLPASPVDGYNHTHHYVHSNGQNHGHGGHIHTYLPTTTFGQPNRSISPPPCSHCSSTLSSSITRSNTLISHGTVQVATPSVVSPTSPHSITRERSQRPSISGGSRPTPASPAGSSTLSPRTNIPLSTMSTATTCVQHQQILPPRIVPVITTTNPTSPRTTTTTARLQSPLPLSSGPLSSASTTSLLSTGGTDFHTDVEDPNHPHSDNHSHGHSHLDSDSGSQAEDSADDDNENDDDEEEDDDPFDFFEIDFEERRLMPMFLKEQLEAHVAAAAGLQEGGVGGGGAGLGSGLGAALGRGNPMGHGGRDGAHGVVDLEQLLGGGRKDFGERFFGSGQLPGLPPTQDTSPNGRGNGDIEKALKTSFSANEKALLGDDTNTDKKKKQKHKKGSKKTKTTNNTANTEPSVAPPVLGLGDMAAALEADGHTQHKSSKNLKKKNNKKSGKDSKANNVGNGNGVAANRPLTPNNSNFARPGSSNDANNTYVRPSSRKTTTTMNEQQVCGHSPGANGGEQRKALRWLGLA</sequence>
<feature type="compositionally biased region" description="Low complexity" evidence="1">
    <location>
        <begin position="1332"/>
        <end position="1344"/>
    </location>
</feature>
<feature type="compositionally biased region" description="Basic residues" evidence="1">
    <location>
        <begin position="1311"/>
        <end position="1325"/>
    </location>
</feature>
<feature type="compositionally biased region" description="Low complexity" evidence="1">
    <location>
        <begin position="963"/>
        <end position="974"/>
    </location>
</feature>
<gene>
    <name evidence="2" type="ORF">B0T20DRAFT_247000</name>
</gene>
<dbReference type="EMBL" id="JAUTDP010000008">
    <property type="protein sequence ID" value="KAK3396998.1"/>
    <property type="molecule type" value="Genomic_DNA"/>
</dbReference>
<feature type="compositionally biased region" description="Low complexity" evidence="1">
    <location>
        <begin position="840"/>
        <end position="853"/>
    </location>
</feature>
<evidence type="ECO:0000256" key="1">
    <source>
        <dbReference type="SAM" id="MobiDB-lite"/>
    </source>
</evidence>
<organism evidence="2 3">
    <name type="scientific">Sordaria brevicollis</name>
    <dbReference type="NCBI Taxonomy" id="83679"/>
    <lineage>
        <taxon>Eukaryota</taxon>
        <taxon>Fungi</taxon>
        <taxon>Dikarya</taxon>
        <taxon>Ascomycota</taxon>
        <taxon>Pezizomycotina</taxon>
        <taxon>Sordariomycetes</taxon>
        <taxon>Sordariomycetidae</taxon>
        <taxon>Sordariales</taxon>
        <taxon>Sordariaceae</taxon>
        <taxon>Sordaria</taxon>
    </lineage>
</organism>
<name>A0AAE0UAI1_SORBR</name>
<feature type="region of interest" description="Disordered" evidence="1">
    <location>
        <begin position="448"/>
        <end position="483"/>
    </location>
</feature>
<feature type="region of interest" description="Disordered" evidence="1">
    <location>
        <begin position="1209"/>
        <end position="1294"/>
    </location>
</feature>